<dbReference type="AlphaFoldDB" id="W7TCV5"/>
<organism evidence="1 2">
    <name type="scientific">Nannochloropsis gaditana</name>
    <dbReference type="NCBI Taxonomy" id="72520"/>
    <lineage>
        <taxon>Eukaryota</taxon>
        <taxon>Sar</taxon>
        <taxon>Stramenopiles</taxon>
        <taxon>Ochrophyta</taxon>
        <taxon>Eustigmatophyceae</taxon>
        <taxon>Eustigmatales</taxon>
        <taxon>Monodopsidaceae</taxon>
        <taxon>Nannochloropsis</taxon>
    </lineage>
</organism>
<protein>
    <submittedName>
        <fullName evidence="1">Uncharacterized protein</fullName>
    </submittedName>
</protein>
<proteinExistence type="predicted"/>
<accession>W7TCV5</accession>
<keyword evidence="2" id="KW-1185">Reference proteome</keyword>
<sequence length="176" mass="19727">MLMASQVQSWGKVLPAPTAPLFHAFDAMSLRSHFAYTPVYHVSRIKRLGPPLLRDGGCLTPGTRPFLPVPPQHCLLFLRFCGSILCPCYWRDICAGGCIHLGYLSARYLFLLPFLPLRGCTHVLGDKGEDSRLSTVCRLAERVNLKLDGVGYFLVVDQLDTYVSCYESGRISKYDR</sequence>
<reference evidence="1 2" key="1">
    <citation type="journal article" date="2014" name="Mol. Plant">
        <title>Chromosome Scale Genome Assembly and Transcriptome Profiling of Nannochloropsis gaditana in Nitrogen Depletion.</title>
        <authorList>
            <person name="Corteggiani Carpinelli E."/>
            <person name="Telatin A."/>
            <person name="Vitulo N."/>
            <person name="Forcato C."/>
            <person name="D'Angelo M."/>
            <person name="Schiavon R."/>
            <person name="Vezzi A."/>
            <person name="Giacometti G.M."/>
            <person name="Morosinotto T."/>
            <person name="Valle G."/>
        </authorList>
    </citation>
    <scope>NUCLEOTIDE SEQUENCE [LARGE SCALE GENOMIC DNA]</scope>
    <source>
        <strain evidence="1 2">B-31</strain>
    </source>
</reference>
<comment type="caution">
    <text evidence="1">The sequence shown here is derived from an EMBL/GenBank/DDBJ whole genome shotgun (WGS) entry which is preliminary data.</text>
</comment>
<name>W7TCV5_9STRA</name>
<gene>
    <name evidence="1" type="ORF">Naga_100063g8</name>
</gene>
<dbReference type="Proteomes" id="UP000019335">
    <property type="component" value="Chromosome 15"/>
</dbReference>
<dbReference type="EMBL" id="AZIL01001405">
    <property type="protein sequence ID" value="EWM24052.1"/>
    <property type="molecule type" value="Genomic_DNA"/>
</dbReference>
<evidence type="ECO:0000313" key="2">
    <source>
        <dbReference type="Proteomes" id="UP000019335"/>
    </source>
</evidence>
<evidence type="ECO:0000313" key="1">
    <source>
        <dbReference type="EMBL" id="EWM24052.1"/>
    </source>
</evidence>